<proteinExistence type="inferred from homology"/>
<evidence type="ECO:0000256" key="2">
    <source>
        <dbReference type="ARBA" id="ARBA00007942"/>
    </source>
</evidence>
<gene>
    <name evidence="10" type="ORF">O1D97_15415</name>
</gene>
<protein>
    <submittedName>
        <fullName evidence="10">Ribose ABC transporter permease</fullName>
    </submittedName>
</protein>
<organism evidence="10 11">
    <name type="scientific">Marinomonas phaeophyticola</name>
    <dbReference type="NCBI Taxonomy" id="3004091"/>
    <lineage>
        <taxon>Bacteria</taxon>
        <taxon>Pseudomonadati</taxon>
        <taxon>Pseudomonadota</taxon>
        <taxon>Gammaproteobacteria</taxon>
        <taxon>Oceanospirillales</taxon>
        <taxon>Oceanospirillaceae</taxon>
        <taxon>Marinomonas</taxon>
    </lineage>
</organism>
<dbReference type="RefSeq" id="WP_269127019.1">
    <property type="nucleotide sequence ID" value="NZ_JAPUBN010000019.1"/>
</dbReference>
<feature type="transmembrane region" description="Helical" evidence="9">
    <location>
        <begin position="173"/>
        <end position="197"/>
    </location>
</feature>
<comment type="subcellular location">
    <subcellularLocation>
        <location evidence="1">Cell inner membrane</location>
        <topology evidence="1">Multi-pass membrane protein</topology>
    </subcellularLocation>
</comment>
<comment type="similarity">
    <text evidence="2">Belongs to the binding-protein-dependent transport system permease family. AraH/RbsC subfamily.</text>
</comment>
<evidence type="ECO:0000256" key="9">
    <source>
        <dbReference type="SAM" id="Phobius"/>
    </source>
</evidence>
<evidence type="ECO:0000256" key="4">
    <source>
        <dbReference type="ARBA" id="ARBA00022475"/>
    </source>
</evidence>
<dbReference type="Proteomes" id="UP001149719">
    <property type="component" value="Unassembled WGS sequence"/>
</dbReference>
<dbReference type="CDD" id="cd06579">
    <property type="entry name" value="TM_PBP1_transp_AraH_like"/>
    <property type="match status" value="1"/>
</dbReference>
<evidence type="ECO:0000256" key="5">
    <source>
        <dbReference type="ARBA" id="ARBA00022519"/>
    </source>
</evidence>
<keyword evidence="7 9" id="KW-1133">Transmembrane helix</keyword>
<dbReference type="PANTHER" id="PTHR32196">
    <property type="entry name" value="ABC TRANSPORTER PERMEASE PROTEIN YPHD-RELATED-RELATED"/>
    <property type="match status" value="1"/>
</dbReference>
<feature type="transmembrane region" description="Helical" evidence="9">
    <location>
        <begin position="218"/>
        <end position="241"/>
    </location>
</feature>
<evidence type="ECO:0000313" key="10">
    <source>
        <dbReference type="EMBL" id="MCZ2722962.1"/>
    </source>
</evidence>
<dbReference type="EMBL" id="JAPUBN010000019">
    <property type="protein sequence ID" value="MCZ2722962.1"/>
    <property type="molecule type" value="Genomic_DNA"/>
</dbReference>
<dbReference type="Pfam" id="PF02653">
    <property type="entry name" value="BPD_transp_2"/>
    <property type="match status" value="1"/>
</dbReference>
<evidence type="ECO:0000256" key="1">
    <source>
        <dbReference type="ARBA" id="ARBA00004429"/>
    </source>
</evidence>
<dbReference type="InterPro" id="IPR001851">
    <property type="entry name" value="ABC_transp_permease"/>
</dbReference>
<evidence type="ECO:0000256" key="3">
    <source>
        <dbReference type="ARBA" id="ARBA00022448"/>
    </source>
</evidence>
<evidence type="ECO:0000313" key="11">
    <source>
        <dbReference type="Proteomes" id="UP001149719"/>
    </source>
</evidence>
<feature type="transmembrane region" description="Helical" evidence="9">
    <location>
        <begin position="21"/>
        <end position="38"/>
    </location>
</feature>
<dbReference type="PANTHER" id="PTHR32196:SF21">
    <property type="entry name" value="ABC TRANSPORTER PERMEASE PROTEIN YPHD-RELATED"/>
    <property type="match status" value="1"/>
</dbReference>
<evidence type="ECO:0000256" key="6">
    <source>
        <dbReference type="ARBA" id="ARBA00022692"/>
    </source>
</evidence>
<feature type="transmembrane region" description="Helical" evidence="9">
    <location>
        <begin position="247"/>
        <end position="268"/>
    </location>
</feature>
<feature type="transmembrane region" description="Helical" evidence="9">
    <location>
        <begin position="58"/>
        <end position="91"/>
    </location>
</feature>
<name>A0ABT4JX62_9GAMM</name>
<feature type="transmembrane region" description="Helical" evidence="9">
    <location>
        <begin position="298"/>
        <end position="316"/>
    </location>
</feature>
<reference evidence="10" key="1">
    <citation type="submission" date="2022-12" db="EMBL/GenBank/DDBJ databases">
        <title>Marinomonas 15G1-11 sp. nov, isolated from marine algae.</title>
        <authorList>
            <person name="Butt M."/>
            <person name="Choi D.G."/>
            <person name="Kim J.M."/>
            <person name="Lee J.K."/>
            <person name="Baek J.H."/>
            <person name="Jeon C.O."/>
        </authorList>
    </citation>
    <scope>NUCLEOTIDE SEQUENCE</scope>
    <source>
        <strain evidence="10">15G1-11</strain>
    </source>
</reference>
<sequence>MSKLSNSVADNQKIIRFLADNILMMIMVVLVVILTIMSDKFLTVPNILNVLRQVSFHGMIAVGMTMIIVLAQIDLSIGSIVAFGAVVNALLMKMGIPIFPSVIIAVFLSGLWGTLNGWVTAFFNLHAFLVTLATMTLIRGITYTMTGGFTVSGMPQAFKVIGSGSLFGIPLPILYMLVIFAIGILVMHRTAFGRAIYAIGGNAEAARLSGINVERVKVITFSIIAALSGFAGIVVSSRLMAGSPELGLGWELDVIAAVIIGGTSMFGGQGRLTRTFLGVIFVGVLSNGMVLLDVSPYMQQVVKGLVILLAVILNSIKK</sequence>
<comment type="caution">
    <text evidence="10">The sequence shown here is derived from an EMBL/GenBank/DDBJ whole genome shotgun (WGS) entry which is preliminary data.</text>
</comment>
<keyword evidence="8 9" id="KW-0472">Membrane</keyword>
<keyword evidence="4" id="KW-1003">Cell membrane</keyword>
<keyword evidence="3" id="KW-0813">Transport</keyword>
<evidence type="ECO:0000256" key="7">
    <source>
        <dbReference type="ARBA" id="ARBA00022989"/>
    </source>
</evidence>
<keyword evidence="11" id="KW-1185">Reference proteome</keyword>
<feature type="transmembrane region" description="Helical" evidence="9">
    <location>
        <begin position="121"/>
        <end position="141"/>
    </location>
</feature>
<feature type="transmembrane region" description="Helical" evidence="9">
    <location>
        <begin position="275"/>
        <end position="292"/>
    </location>
</feature>
<accession>A0ABT4JX62</accession>
<feature type="transmembrane region" description="Helical" evidence="9">
    <location>
        <begin position="98"/>
        <end position="115"/>
    </location>
</feature>
<evidence type="ECO:0000256" key="8">
    <source>
        <dbReference type="ARBA" id="ARBA00023136"/>
    </source>
</evidence>
<keyword evidence="6 9" id="KW-0812">Transmembrane</keyword>
<keyword evidence="5" id="KW-0997">Cell inner membrane</keyword>